<comment type="catalytic activity">
    <reaction evidence="5 7">
        <text>AMP + ATP = 2 ADP</text>
        <dbReference type="Rhea" id="RHEA:12973"/>
        <dbReference type="ChEBI" id="CHEBI:30616"/>
        <dbReference type="ChEBI" id="CHEBI:456215"/>
        <dbReference type="ChEBI" id="CHEBI:456216"/>
        <dbReference type="EC" id="2.7.4.3"/>
    </reaction>
</comment>
<feature type="binding site" evidence="5">
    <location>
        <position position="157"/>
    </location>
    <ligand>
        <name>Zn(2+)</name>
        <dbReference type="ChEBI" id="CHEBI:29105"/>
        <note>structural</note>
    </ligand>
</feature>
<comment type="subunit">
    <text evidence="5 7">Monomer.</text>
</comment>
<keyword evidence="5 7" id="KW-0067">ATP-binding</keyword>
<dbReference type="GO" id="GO:0004017">
    <property type="term" value="F:AMP kinase activity"/>
    <property type="evidence" value="ECO:0007669"/>
    <property type="project" value="UniProtKB-UniRule"/>
</dbReference>
<dbReference type="InterPro" id="IPR027417">
    <property type="entry name" value="P-loop_NTPase"/>
</dbReference>
<keyword evidence="2 5" id="KW-0545">Nucleotide biosynthesis</keyword>
<feature type="binding site" evidence="5">
    <location>
        <position position="177"/>
    </location>
    <ligand>
        <name>Zn(2+)</name>
        <dbReference type="ChEBI" id="CHEBI:29105"/>
        <note>structural</note>
    </ligand>
</feature>
<dbReference type="PANTHER" id="PTHR23359">
    <property type="entry name" value="NUCLEOTIDE KINASE"/>
    <property type="match status" value="1"/>
</dbReference>
<protein>
    <recommendedName>
        <fullName evidence="5 7">Adenylate kinase</fullName>
        <shortName evidence="5">AK</shortName>
        <ecNumber evidence="5 7">2.7.4.3</ecNumber>
    </recommendedName>
    <alternativeName>
        <fullName evidence="5">ATP-AMP transphosphorylase</fullName>
    </alternativeName>
    <alternativeName>
        <fullName evidence="5">ATP:AMP phosphotransferase</fullName>
    </alternativeName>
    <alternativeName>
        <fullName evidence="5">Adenylate monophosphate kinase</fullName>
    </alternativeName>
</protein>
<name>F8L6Z6_SIMNZ</name>
<feature type="domain" description="Adenylate kinase active site lid" evidence="9">
    <location>
        <begin position="151"/>
        <end position="186"/>
    </location>
</feature>
<evidence type="ECO:0000259" key="9">
    <source>
        <dbReference type="Pfam" id="PF05191"/>
    </source>
</evidence>
<dbReference type="Pfam" id="PF05191">
    <property type="entry name" value="ADK_lid"/>
    <property type="match status" value="1"/>
</dbReference>
<evidence type="ECO:0000256" key="3">
    <source>
        <dbReference type="ARBA" id="ARBA00022741"/>
    </source>
</evidence>
<feature type="binding site" evidence="5">
    <location>
        <position position="62"/>
    </location>
    <ligand>
        <name>AMP</name>
        <dbReference type="ChEBI" id="CHEBI:456215"/>
    </ligand>
</feature>
<evidence type="ECO:0000313" key="11">
    <source>
        <dbReference type="Proteomes" id="UP000000496"/>
    </source>
</evidence>
<feature type="binding site" evidence="5">
    <location>
        <begin position="83"/>
        <end position="85"/>
    </location>
    <ligand>
        <name>AMP</name>
        <dbReference type="ChEBI" id="CHEBI:456215"/>
    </ligand>
</feature>
<dbReference type="PROSITE" id="PS00113">
    <property type="entry name" value="ADENYLATE_KINASE"/>
    <property type="match status" value="1"/>
</dbReference>
<dbReference type="HAMAP" id="MF_00235">
    <property type="entry name" value="Adenylate_kinase_Adk"/>
    <property type="match status" value="1"/>
</dbReference>
<feature type="binding site" evidence="5">
    <location>
        <begin position="36"/>
        <end position="41"/>
    </location>
    <ligand>
        <name>ATP</name>
        <dbReference type="ChEBI" id="CHEBI:30616"/>
    </ligand>
</feature>
<dbReference type="NCBIfam" id="NF001380">
    <property type="entry name" value="PRK00279.1-2"/>
    <property type="match status" value="1"/>
</dbReference>
<dbReference type="eggNOG" id="COG0563">
    <property type="taxonomic scope" value="Bacteria"/>
</dbReference>
<evidence type="ECO:0000256" key="4">
    <source>
        <dbReference type="ARBA" id="ARBA00022777"/>
    </source>
</evidence>
<feature type="binding site" evidence="5">
    <location>
        <position position="154"/>
    </location>
    <ligand>
        <name>Zn(2+)</name>
        <dbReference type="ChEBI" id="CHEBI:29105"/>
        <note>structural</note>
    </ligand>
</feature>
<feature type="chain" id="PRO_5003374152" description="Adenylate kinase" evidence="8">
    <location>
        <begin position="20"/>
        <end position="240"/>
    </location>
</feature>
<dbReference type="GO" id="GO:0005737">
    <property type="term" value="C:cytoplasm"/>
    <property type="evidence" value="ECO:0007669"/>
    <property type="project" value="UniProtKB-SubCell"/>
</dbReference>
<dbReference type="InterPro" id="IPR007862">
    <property type="entry name" value="Adenylate_kinase_lid-dom"/>
</dbReference>
<reference evidence="10 11" key="1">
    <citation type="journal article" date="2011" name="Mol. Biol. Evol.">
        <title>Unity in variety--the pan-genome of the Chlamydiae.</title>
        <authorList>
            <person name="Collingro A."/>
            <person name="Tischler P."/>
            <person name="Weinmaier T."/>
            <person name="Penz T."/>
            <person name="Heinz E."/>
            <person name="Brunham R.C."/>
            <person name="Read T.D."/>
            <person name="Bavoil P.M."/>
            <person name="Sachse K."/>
            <person name="Kahane S."/>
            <person name="Friedman M.G."/>
            <person name="Rattei T."/>
            <person name="Myers G.S."/>
            <person name="Horn M."/>
        </authorList>
    </citation>
    <scope>NUCLEOTIDE SEQUENCE [LARGE SCALE GENOMIC DNA]</scope>
    <source>
        <strain evidence="11">ATCC VR-1471 / Z</strain>
    </source>
</reference>
<dbReference type="NCBIfam" id="NF011100">
    <property type="entry name" value="PRK14527.1"/>
    <property type="match status" value="1"/>
</dbReference>
<comment type="pathway">
    <text evidence="5">Purine metabolism; AMP biosynthesis via salvage pathway; AMP from ADP: step 1/1.</text>
</comment>
<feature type="binding site" evidence="5">
    <location>
        <position position="174"/>
    </location>
    <ligand>
        <name>Zn(2+)</name>
        <dbReference type="ChEBI" id="CHEBI:29105"/>
        <note>structural</note>
    </ligand>
</feature>
<dbReference type="AlphaFoldDB" id="F8L6Z6"/>
<feature type="binding site" evidence="5">
    <location>
        <position position="223"/>
    </location>
    <ligand>
        <name>ATP</name>
        <dbReference type="ChEBI" id="CHEBI:30616"/>
    </ligand>
</feature>
<dbReference type="FunFam" id="3.40.50.300:FF:000106">
    <property type="entry name" value="Adenylate kinase mitochondrial"/>
    <property type="match status" value="1"/>
</dbReference>
<evidence type="ECO:0000256" key="8">
    <source>
        <dbReference type="SAM" id="SignalP"/>
    </source>
</evidence>
<dbReference type="KEGG" id="sng:SNE_A06310"/>
<dbReference type="CDD" id="cd01428">
    <property type="entry name" value="ADK"/>
    <property type="match status" value="1"/>
</dbReference>
<comment type="function">
    <text evidence="5">Catalyzes the reversible transfer of the terminal phosphate group between ATP and AMP. Plays an important role in cellular energy homeostasis and in adenine nucleotide metabolism.</text>
</comment>
<comment type="similarity">
    <text evidence="5 6">Belongs to the adenylate kinase family.</text>
</comment>
<evidence type="ECO:0000256" key="5">
    <source>
        <dbReference type="HAMAP-Rule" id="MF_00235"/>
    </source>
</evidence>
<sequence>MFISSFLALATILVPPLHAGEKKQETRVLIMLGPPGAGKGTQAAVVRDTLQIPHISTGDLLRENRKQGTELGKKAQAFMDKGQLVPDNLILDMLFARVSQEDCQKGYILDGFPRTLAQAKAYDERLGKSSKVIAINLDIADEEIIDRLTNRMVCSSCSTPYHRIHFPPKKEMTCDSCEGTLVQRADDTEKVVRNRLDVYHQQTEPLISYYESQKTLQTVVCNQSKDKITKEILSILRQSY</sequence>
<feature type="binding site" evidence="5">
    <location>
        <position position="151"/>
    </location>
    <ligand>
        <name>ATP</name>
        <dbReference type="ChEBI" id="CHEBI:30616"/>
    </ligand>
</feature>
<dbReference type="InterPro" id="IPR033690">
    <property type="entry name" value="Adenylat_kinase_CS"/>
</dbReference>
<evidence type="ECO:0000256" key="1">
    <source>
        <dbReference type="ARBA" id="ARBA00022679"/>
    </source>
</evidence>
<comment type="caution">
    <text evidence="5">Lacks conserved residue(s) required for the propagation of feature annotation.</text>
</comment>
<keyword evidence="3 5" id="KW-0547">Nucleotide-binding</keyword>
<comment type="domain">
    <text evidence="5">Consists of three domains, a large central CORE domain and two small peripheral domains, NMPbind and LID, which undergo movements during catalysis. The LID domain closes over the site of phosphoryl transfer upon ATP binding. Assembling and dissambling the active center during each catalytic cycle provides an effective means to prevent ATP hydrolysis. Some bacteria have evolved a zinc-coordinating structure that stabilizes the LID domain.</text>
</comment>
<dbReference type="Proteomes" id="UP000000496">
    <property type="component" value="Chromosome gsn.131"/>
</dbReference>
<evidence type="ECO:0000313" key="10">
    <source>
        <dbReference type="EMBL" id="CCB88508.1"/>
    </source>
</evidence>
<feature type="binding site" evidence="5">
    <location>
        <position position="57"/>
    </location>
    <ligand>
        <name>AMP</name>
        <dbReference type="ChEBI" id="CHEBI:456215"/>
    </ligand>
</feature>
<dbReference type="InterPro" id="IPR006259">
    <property type="entry name" value="Adenyl_kin_sub"/>
</dbReference>
<dbReference type="SUPFAM" id="SSF52540">
    <property type="entry name" value="P-loop containing nucleoside triphosphate hydrolases"/>
    <property type="match status" value="1"/>
</dbReference>
<dbReference type="GO" id="GO:0005524">
    <property type="term" value="F:ATP binding"/>
    <property type="evidence" value="ECO:0007669"/>
    <property type="project" value="UniProtKB-UniRule"/>
</dbReference>
<keyword evidence="8" id="KW-0732">Signal</keyword>
<dbReference type="PRINTS" id="PR00094">
    <property type="entry name" value="ADENYLTKNASE"/>
</dbReference>
<keyword evidence="4 5" id="KW-0418">Kinase</keyword>
<evidence type="ECO:0000256" key="6">
    <source>
        <dbReference type="RuleBase" id="RU003330"/>
    </source>
</evidence>
<evidence type="ECO:0000256" key="2">
    <source>
        <dbReference type="ARBA" id="ARBA00022727"/>
    </source>
</evidence>
<feature type="binding site" evidence="5">
    <location>
        <position position="118"/>
    </location>
    <ligand>
        <name>AMP</name>
        <dbReference type="ChEBI" id="CHEBI:456215"/>
    </ligand>
</feature>
<keyword evidence="5" id="KW-0479">Metal-binding</keyword>
<organism evidence="10 11">
    <name type="scientific">Simkania negevensis (strain ATCC VR-1471 / DSM 27360 / Z)</name>
    <dbReference type="NCBI Taxonomy" id="331113"/>
    <lineage>
        <taxon>Bacteria</taxon>
        <taxon>Pseudomonadati</taxon>
        <taxon>Chlamydiota</taxon>
        <taxon>Chlamydiia</taxon>
        <taxon>Parachlamydiales</taxon>
        <taxon>Simkaniaceae</taxon>
        <taxon>Simkania</taxon>
    </lineage>
</organism>
<dbReference type="InterPro" id="IPR000850">
    <property type="entry name" value="Adenylat/UMP-CMP_kin"/>
</dbReference>
<dbReference type="Pfam" id="PF00406">
    <property type="entry name" value="ADK"/>
    <property type="match status" value="1"/>
</dbReference>
<dbReference type="GO" id="GO:0008270">
    <property type="term" value="F:zinc ion binding"/>
    <property type="evidence" value="ECO:0007669"/>
    <property type="project" value="UniProtKB-UniRule"/>
</dbReference>
<dbReference type="NCBIfam" id="TIGR01351">
    <property type="entry name" value="adk"/>
    <property type="match status" value="1"/>
</dbReference>
<keyword evidence="11" id="KW-1185">Reference proteome</keyword>
<dbReference type="Gene3D" id="3.40.50.300">
    <property type="entry name" value="P-loop containing nucleotide triphosphate hydrolases"/>
    <property type="match status" value="1"/>
</dbReference>
<feature type="region of interest" description="LID" evidence="5">
    <location>
        <begin position="150"/>
        <end position="187"/>
    </location>
</feature>
<dbReference type="EMBL" id="FR872582">
    <property type="protein sequence ID" value="CCB88508.1"/>
    <property type="molecule type" value="Genomic_DNA"/>
</dbReference>
<dbReference type="STRING" id="331113.SNE_A06310"/>
<dbReference type="UniPathway" id="UPA00588">
    <property type="reaction ID" value="UER00649"/>
</dbReference>
<keyword evidence="5" id="KW-0862">Zinc</keyword>
<feature type="region of interest" description="NMP" evidence="5">
    <location>
        <begin position="56"/>
        <end position="85"/>
    </location>
</feature>
<dbReference type="HOGENOM" id="CLU_032354_1_2_0"/>
<feature type="binding site" evidence="5">
    <location>
        <begin position="111"/>
        <end position="114"/>
    </location>
    <ligand>
        <name>AMP</name>
        <dbReference type="ChEBI" id="CHEBI:456215"/>
    </ligand>
</feature>
<dbReference type="OrthoDB" id="9805030at2"/>
<feature type="signal peptide" evidence="8">
    <location>
        <begin position="1"/>
        <end position="19"/>
    </location>
</feature>
<gene>
    <name evidence="10" type="primary">adk-A</name>
    <name evidence="5" type="synonym">adk</name>
    <name evidence="10" type="ordered locus">SNE_A06310</name>
</gene>
<proteinExistence type="inferred from homology"/>
<dbReference type="GO" id="GO:0044209">
    <property type="term" value="P:AMP salvage"/>
    <property type="evidence" value="ECO:0007669"/>
    <property type="project" value="UniProtKB-UniRule"/>
</dbReference>
<keyword evidence="5" id="KW-0963">Cytoplasm</keyword>
<evidence type="ECO:0000256" key="7">
    <source>
        <dbReference type="RuleBase" id="RU003331"/>
    </source>
</evidence>
<feature type="binding site" evidence="5">
    <location>
        <position position="195"/>
    </location>
    <ligand>
        <name>AMP</name>
        <dbReference type="ChEBI" id="CHEBI:456215"/>
    </ligand>
</feature>
<dbReference type="EC" id="2.7.4.3" evidence="5 7"/>
<keyword evidence="1 5" id="KW-0808">Transferase</keyword>
<comment type="subcellular location">
    <subcellularLocation>
        <location evidence="5 7">Cytoplasm</location>
    </subcellularLocation>
</comment>
<feature type="binding site" evidence="5">
    <location>
        <position position="184"/>
    </location>
    <ligand>
        <name>AMP</name>
        <dbReference type="ChEBI" id="CHEBI:456215"/>
    </ligand>
</feature>
<dbReference type="NCBIfam" id="NF001381">
    <property type="entry name" value="PRK00279.1-3"/>
    <property type="match status" value="1"/>
</dbReference>
<accession>F8L6Z6</accession>